<keyword evidence="8" id="KW-0131">Cell cycle</keyword>
<evidence type="ECO:0000256" key="5">
    <source>
        <dbReference type="ARBA" id="ARBA00022908"/>
    </source>
</evidence>
<dbReference type="InterPro" id="IPR050090">
    <property type="entry name" value="Tyrosine_recombinase_XerCD"/>
</dbReference>
<evidence type="ECO:0000256" key="7">
    <source>
        <dbReference type="ARBA" id="ARBA00023172"/>
    </source>
</evidence>
<dbReference type="SUPFAM" id="SSF56349">
    <property type="entry name" value="DNA breaking-rejoining enzymes"/>
    <property type="match status" value="1"/>
</dbReference>
<evidence type="ECO:0000259" key="10">
    <source>
        <dbReference type="PROSITE" id="PS51898"/>
    </source>
</evidence>
<keyword evidence="2" id="KW-0963">Cytoplasm</keyword>
<evidence type="ECO:0000256" key="2">
    <source>
        <dbReference type="ARBA" id="ARBA00022490"/>
    </source>
</evidence>
<sequence>MLLMQVIHMFLHYLSSIERSKETTTGYEKDLTQFSKFLEKKYNCTPYLEEITATDLESFLLWLKEKRNYAPASRARNLYTLRSFFAYAYKKELVARNVALSVENIKLQQKERVYLSETEVQQLVGAIDHDLIQLVVLVLYLTGLRISECLSLTTDTVDLDQRVIHVVAGKGNKDRLIPISDKLLPLLQHYLEHERPDTDSDLFFCTKKTGKLSDVYVNRVLADAVKKLGWKKKVTAHILRHSFASQLVKKDVNLVQIQKLLGHSSLKVTSIYTHSNLEQLSEAVNCL</sequence>
<dbReference type="Gene3D" id="1.10.443.10">
    <property type="entry name" value="Intergrase catalytic core"/>
    <property type="match status" value="1"/>
</dbReference>
<comment type="subcellular location">
    <subcellularLocation>
        <location evidence="1">Cytoplasm</location>
    </subcellularLocation>
</comment>
<dbReference type="Proteomes" id="UP000198915">
    <property type="component" value="Unassembled WGS sequence"/>
</dbReference>
<dbReference type="GO" id="GO:0007059">
    <property type="term" value="P:chromosome segregation"/>
    <property type="evidence" value="ECO:0007669"/>
    <property type="project" value="UniProtKB-KW"/>
</dbReference>
<name>A0A1I4CCA2_9BACL</name>
<feature type="domain" description="Core-binding (CB)" evidence="11">
    <location>
        <begin position="1"/>
        <end position="89"/>
    </location>
</feature>
<organism evidence="12 13">
    <name type="scientific">Brevibacillus centrosporus</name>
    <dbReference type="NCBI Taxonomy" id="54910"/>
    <lineage>
        <taxon>Bacteria</taxon>
        <taxon>Bacillati</taxon>
        <taxon>Bacillota</taxon>
        <taxon>Bacilli</taxon>
        <taxon>Bacillales</taxon>
        <taxon>Paenibacillaceae</taxon>
        <taxon>Brevibacillus</taxon>
    </lineage>
</organism>
<dbReference type="Gene3D" id="1.10.150.130">
    <property type="match status" value="1"/>
</dbReference>
<evidence type="ECO:0000256" key="6">
    <source>
        <dbReference type="ARBA" id="ARBA00023125"/>
    </source>
</evidence>
<dbReference type="PROSITE" id="PS51900">
    <property type="entry name" value="CB"/>
    <property type="match status" value="1"/>
</dbReference>
<keyword evidence="6 9" id="KW-0238">DNA-binding</keyword>
<dbReference type="AlphaFoldDB" id="A0A1I4CCA2"/>
<evidence type="ECO:0000313" key="13">
    <source>
        <dbReference type="Proteomes" id="UP000198915"/>
    </source>
</evidence>
<gene>
    <name evidence="12" type="ORF">SAMN05518846_1208</name>
</gene>
<evidence type="ECO:0000313" key="12">
    <source>
        <dbReference type="EMBL" id="SFK78814.1"/>
    </source>
</evidence>
<keyword evidence="3" id="KW-0132">Cell division</keyword>
<dbReference type="InterPro" id="IPR004107">
    <property type="entry name" value="Integrase_SAM-like_N"/>
</dbReference>
<evidence type="ECO:0000259" key="11">
    <source>
        <dbReference type="PROSITE" id="PS51900"/>
    </source>
</evidence>
<dbReference type="GO" id="GO:0006310">
    <property type="term" value="P:DNA recombination"/>
    <property type="evidence" value="ECO:0007669"/>
    <property type="project" value="UniProtKB-KW"/>
</dbReference>
<dbReference type="InterPro" id="IPR013762">
    <property type="entry name" value="Integrase-like_cat_sf"/>
</dbReference>
<evidence type="ECO:0000256" key="1">
    <source>
        <dbReference type="ARBA" id="ARBA00004496"/>
    </source>
</evidence>
<proteinExistence type="predicted"/>
<evidence type="ECO:0000256" key="3">
    <source>
        <dbReference type="ARBA" id="ARBA00022618"/>
    </source>
</evidence>
<dbReference type="Pfam" id="PF00589">
    <property type="entry name" value="Phage_integrase"/>
    <property type="match status" value="1"/>
</dbReference>
<dbReference type="GO" id="GO:0015074">
    <property type="term" value="P:DNA integration"/>
    <property type="evidence" value="ECO:0007669"/>
    <property type="project" value="UniProtKB-KW"/>
</dbReference>
<dbReference type="Pfam" id="PF02899">
    <property type="entry name" value="Phage_int_SAM_1"/>
    <property type="match status" value="1"/>
</dbReference>
<dbReference type="InterPro" id="IPR011010">
    <property type="entry name" value="DNA_brk_join_enz"/>
</dbReference>
<dbReference type="InterPro" id="IPR002104">
    <property type="entry name" value="Integrase_catalytic"/>
</dbReference>
<dbReference type="PANTHER" id="PTHR30349">
    <property type="entry name" value="PHAGE INTEGRASE-RELATED"/>
    <property type="match status" value="1"/>
</dbReference>
<dbReference type="GO" id="GO:0051301">
    <property type="term" value="P:cell division"/>
    <property type="evidence" value="ECO:0007669"/>
    <property type="project" value="UniProtKB-KW"/>
</dbReference>
<reference evidence="13" key="1">
    <citation type="submission" date="2016-10" db="EMBL/GenBank/DDBJ databases">
        <authorList>
            <person name="Varghese N."/>
            <person name="Submissions S."/>
        </authorList>
    </citation>
    <scope>NUCLEOTIDE SEQUENCE [LARGE SCALE GENOMIC DNA]</scope>
    <source>
        <strain evidence="13">OK042</strain>
    </source>
</reference>
<evidence type="ECO:0000256" key="8">
    <source>
        <dbReference type="ARBA" id="ARBA00023306"/>
    </source>
</evidence>
<protein>
    <submittedName>
        <fullName evidence="12">Site-specific recombinase XerD</fullName>
    </submittedName>
</protein>
<keyword evidence="7" id="KW-0233">DNA recombination</keyword>
<dbReference type="InterPro" id="IPR010998">
    <property type="entry name" value="Integrase_recombinase_N"/>
</dbReference>
<evidence type="ECO:0000256" key="4">
    <source>
        <dbReference type="ARBA" id="ARBA00022829"/>
    </source>
</evidence>
<keyword evidence="13" id="KW-1185">Reference proteome</keyword>
<dbReference type="GO" id="GO:0003677">
    <property type="term" value="F:DNA binding"/>
    <property type="evidence" value="ECO:0007669"/>
    <property type="project" value="UniProtKB-UniRule"/>
</dbReference>
<dbReference type="GO" id="GO:0005737">
    <property type="term" value="C:cytoplasm"/>
    <property type="evidence" value="ECO:0007669"/>
    <property type="project" value="UniProtKB-SubCell"/>
</dbReference>
<dbReference type="PANTHER" id="PTHR30349:SF77">
    <property type="entry name" value="TYROSINE RECOMBINASE XERC"/>
    <property type="match status" value="1"/>
</dbReference>
<dbReference type="STRING" id="1884381.SAMN05518846_1208"/>
<accession>A0A1I4CCA2</accession>
<keyword evidence="5" id="KW-0229">DNA integration</keyword>
<evidence type="ECO:0000256" key="9">
    <source>
        <dbReference type="PROSITE-ProRule" id="PRU01248"/>
    </source>
</evidence>
<dbReference type="EMBL" id="FORT01000020">
    <property type="protein sequence ID" value="SFK78814.1"/>
    <property type="molecule type" value="Genomic_DNA"/>
</dbReference>
<dbReference type="RefSeq" id="WP_092275399.1">
    <property type="nucleotide sequence ID" value="NZ_FORT01000020.1"/>
</dbReference>
<dbReference type="InterPro" id="IPR044068">
    <property type="entry name" value="CB"/>
</dbReference>
<feature type="domain" description="Tyr recombinase" evidence="10">
    <location>
        <begin position="110"/>
        <end position="285"/>
    </location>
</feature>
<keyword evidence="4" id="KW-0159">Chromosome partition</keyword>
<dbReference type="PROSITE" id="PS51898">
    <property type="entry name" value="TYR_RECOMBINASE"/>
    <property type="match status" value="1"/>
</dbReference>